<protein>
    <submittedName>
        <fullName evidence="2">Uncharacterized protein</fullName>
    </submittedName>
</protein>
<keyword evidence="1" id="KW-0812">Transmembrane</keyword>
<reference evidence="2 3" key="1">
    <citation type="submission" date="2021-07" db="EMBL/GenBank/DDBJ databases">
        <authorList>
            <person name="Palmer J.M."/>
        </authorList>
    </citation>
    <scope>NUCLEOTIDE SEQUENCE [LARGE SCALE GENOMIC DNA]</scope>
    <source>
        <strain evidence="2 3">AT_MEX2019</strain>
        <tissue evidence="2">Muscle</tissue>
    </source>
</reference>
<keyword evidence="1" id="KW-0472">Membrane</keyword>
<dbReference type="EMBL" id="JAHUTI010097006">
    <property type="protein sequence ID" value="MED6262957.1"/>
    <property type="molecule type" value="Genomic_DNA"/>
</dbReference>
<feature type="transmembrane region" description="Helical" evidence="1">
    <location>
        <begin position="75"/>
        <end position="94"/>
    </location>
</feature>
<evidence type="ECO:0000256" key="1">
    <source>
        <dbReference type="SAM" id="Phobius"/>
    </source>
</evidence>
<feature type="transmembrane region" description="Helical" evidence="1">
    <location>
        <begin position="37"/>
        <end position="55"/>
    </location>
</feature>
<sequence length="134" mass="15170">MCVFVCFVLYHHQQTGQPMSLQSAVFLRAIGTAVSDWIGFLLLPSYWIFAGYSLIPWILSSSLFLTDSDLPGRSSLLLLDVSGSLCGLFISWFFQIRRQSLKRPLYINSLHLPLRAAVIWTEQLATFDQGVLKL</sequence>
<proteinExistence type="predicted"/>
<gene>
    <name evidence="2" type="ORF">ATANTOWER_030965</name>
</gene>
<keyword evidence="3" id="KW-1185">Reference proteome</keyword>
<keyword evidence="1" id="KW-1133">Transmembrane helix</keyword>
<accession>A0ABU7CJX3</accession>
<comment type="caution">
    <text evidence="2">The sequence shown here is derived from an EMBL/GenBank/DDBJ whole genome shotgun (WGS) entry which is preliminary data.</text>
</comment>
<evidence type="ECO:0000313" key="2">
    <source>
        <dbReference type="EMBL" id="MED6262957.1"/>
    </source>
</evidence>
<organism evidence="2 3">
    <name type="scientific">Ataeniobius toweri</name>
    <dbReference type="NCBI Taxonomy" id="208326"/>
    <lineage>
        <taxon>Eukaryota</taxon>
        <taxon>Metazoa</taxon>
        <taxon>Chordata</taxon>
        <taxon>Craniata</taxon>
        <taxon>Vertebrata</taxon>
        <taxon>Euteleostomi</taxon>
        <taxon>Actinopterygii</taxon>
        <taxon>Neopterygii</taxon>
        <taxon>Teleostei</taxon>
        <taxon>Neoteleostei</taxon>
        <taxon>Acanthomorphata</taxon>
        <taxon>Ovalentaria</taxon>
        <taxon>Atherinomorphae</taxon>
        <taxon>Cyprinodontiformes</taxon>
        <taxon>Goodeidae</taxon>
        <taxon>Ataeniobius</taxon>
    </lineage>
</organism>
<name>A0ABU7CJX3_9TELE</name>
<evidence type="ECO:0000313" key="3">
    <source>
        <dbReference type="Proteomes" id="UP001345963"/>
    </source>
</evidence>
<dbReference type="Proteomes" id="UP001345963">
    <property type="component" value="Unassembled WGS sequence"/>
</dbReference>